<dbReference type="EMBL" id="AP026867">
    <property type="protein sequence ID" value="BDS13850.1"/>
    <property type="molecule type" value="Genomic_DNA"/>
</dbReference>
<evidence type="ECO:0000256" key="5">
    <source>
        <dbReference type="ARBA" id="ARBA00022833"/>
    </source>
</evidence>
<dbReference type="Proteomes" id="UP001060919">
    <property type="component" value="Chromosome"/>
</dbReference>
<proteinExistence type="inferred from homology"/>
<dbReference type="RefSeq" id="WP_264789102.1">
    <property type="nucleotide sequence ID" value="NZ_AP026867.1"/>
</dbReference>
<dbReference type="KEGG" id="aup:AsAng_0046120"/>
<dbReference type="SUPFAM" id="SSF53187">
    <property type="entry name" value="Zn-dependent exopeptidases"/>
    <property type="match status" value="1"/>
</dbReference>
<evidence type="ECO:0000256" key="3">
    <source>
        <dbReference type="ARBA" id="ARBA00022723"/>
    </source>
</evidence>
<sequence>MRKLLIVLLVFVLSIISLILVFNTFINTSKQSKIQLVQELPQYPNAPKRLAQALRIPTIPDSNLTANFSRFQALIQKNYPAIFNNPNVEWQYFEQFSWVAKWVGRTSELAPIVLVAEQYVEEPELKHIPEWSYNPFMGKIDQEFVYGQGAQNGKAAMLAMLEVFNTLVRQNTLPERTIYFAFPHNTQQGEKAIIQALQSAQIAPEFILKTGGLISQNILWDLTMPMALIGVGRQSVAQITLEAKNSTAKPIIQAVQQLKAALPLVEMEAASINDFLTYISPEMPFGQRLIFSNQWLLNNIQQKQLQNNSLTKAIFGHNITSHLTPQDSNKTSLGTVTLTGSNLNHNLEQWVKSHLQHPKVQLLGQAQFLYKNQKRAAINNGAYRLISNTCKEIFPHIISAPILVNKTSKVNWQANLNTDIYYFHPVIYTPTRWEKAQKKIDNKINIKNYEQMMQFYYQLIMNSI</sequence>
<dbReference type="GO" id="GO:0046872">
    <property type="term" value="F:metal ion binding"/>
    <property type="evidence" value="ECO:0007669"/>
    <property type="project" value="UniProtKB-KW"/>
</dbReference>
<dbReference type="InterPro" id="IPR047177">
    <property type="entry name" value="Pept_M20A"/>
</dbReference>
<keyword evidence="5" id="KW-0862">Zinc</keyword>
<protein>
    <submittedName>
        <fullName evidence="6">M20/M25/M40 family metallo-hydrolase</fullName>
    </submittedName>
</protein>
<evidence type="ECO:0000256" key="4">
    <source>
        <dbReference type="ARBA" id="ARBA00022801"/>
    </source>
</evidence>
<keyword evidence="2" id="KW-0645">Protease</keyword>
<keyword evidence="3" id="KW-0479">Metal-binding</keyword>
<keyword evidence="7" id="KW-1185">Reference proteome</keyword>
<dbReference type="InterPro" id="IPR002933">
    <property type="entry name" value="Peptidase_M20"/>
</dbReference>
<dbReference type="Gene3D" id="3.40.630.10">
    <property type="entry name" value="Zn peptidases"/>
    <property type="match status" value="1"/>
</dbReference>
<dbReference type="PANTHER" id="PTHR45962:SF1">
    <property type="entry name" value="N-FATTY-ACYL-AMINO ACID SYNTHASE_HYDROLASE PM20D1"/>
    <property type="match status" value="1"/>
</dbReference>
<name>A0A915YIJ7_9BACT</name>
<comment type="similarity">
    <text evidence="1">Belongs to the peptidase M20A family.</text>
</comment>
<dbReference type="PANTHER" id="PTHR45962">
    <property type="entry name" value="N-FATTY-ACYL-AMINO ACID SYNTHASE/HYDROLASE PM20D1"/>
    <property type="match status" value="1"/>
</dbReference>
<dbReference type="AlphaFoldDB" id="A0A915YIJ7"/>
<organism evidence="6 7">
    <name type="scientific">Aureispira anguillae</name>
    <dbReference type="NCBI Taxonomy" id="2864201"/>
    <lineage>
        <taxon>Bacteria</taxon>
        <taxon>Pseudomonadati</taxon>
        <taxon>Bacteroidota</taxon>
        <taxon>Saprospiria</taxon>
        <taxon>Saprospirales</taxon>
        <taxon>Saprospiraceae</taxon>
        <taxon>Aureispira</taxon>
    </lineage>
</organism>
<evidence type="ECO:0000313" key="7">
    <source>
        <dbReference type="Proteomes" id="UP001060919"/>
    </source>
</evidence>
<evidence type="ECO:0000256" key="2">
    <source>
        <dbReference type="ARBA" id="ARBA00022670"/>
    </source>
</evidence>
<dbReference type="GO" id="GO:0006508">
    <property type="term" value="P:proteolysis"/>
    <property type="evidence" value="ECO:0007669"/>
    <property type="project" value="UniProtKB-KW"/>
</dbReference>
<dbReference type="GO" id="GO:0008233">
    <property type="term" value="F:peptidase activity"/>
    <property type="evidence" value="ECO:0007669"/>
    <property type="project" value="UniProtKB-KW"/>
</dbReference>
<gene>
    <name evidence="6" type="ORF">AsAng_0046120</name>
</gene>
<keyword evidence="4" id="KW-0378">Hydrolase</keyword>
<evidence type="ECO:0000256" key="1">
    <source>
        <dbReference type="ARBA" id="ARBA00006247"/>
    </source>
</evidence>
<reference evidence="6" key="1">
    <citation type="submission" date="2022-09" db="EMBL/GenBank/DDBJ databases">
        <title>Aureispira anguillicida sp. nov., isolated from Leptocephalus of Japanese eel Anguilla japonica.</title>
        <authorList>
            <person name="Yuasa K."/>
            <person name="Mekata T."/>
            <person name="Ikunari K."/>
        </authorList>
    </citation>
    <scope>NUCLEOTIDE SEQUENCE</scope>
    <source>
        <strain evidence="6">EL160426</strain>
    </source>
</reference>
<dbReference type="Pfam" id="PF01546">
    <property type="entry name" value="Peptidase_M20"/>
    <property type="match status" value="1"/>
</dbReference>
<evidence type="ECO:0000313" key="6">
    <source>
        <dbReference type="EMBL" id="BDS13850.1"/>
    </source>
</evidence>
<accession>A0A915YIJ7</accession>